<proteinExistence type="predicted"/>
<gene>
    <name evidence="1" type="ORF">APHIGO_LOCUS9461</name>
</gene>
<accession>A0A9P0NR20</accession>
<reference evidence="1" key="1">
    <citation type="submission" date="2022-02" db="EMBL/GenBank/DDBJ databases">
        <authorList>
            <person name="King R."/>
        </authorList>
    </citation>
    <scope>NUCLEOTIDE SEQUENCE</scope>
</reference>
<protein>
    <submittedName>
        <fullName evidence="1">Uncharacterized protein</fullName>
    </submittedName>
</protein>
<evidence type="ECO:0000313" key="2">
    <source>
        <dbReference type="Proteomes" id="UP001154329"/>
    </source>
</evidence>
<reference evidence="1" key="2">
    <citation type="submission" date="2022-10" db="EMBL/GenBank/DDBJ databases">
        <authorList>
            <consortium name="ENA_rothamsted_submissions"/>
            <consortium name="culmorum"/>
            <person name="King R."/>
        </authorList>
    </citation>
    <scope>NUCLEOTIDE SEQUENCE</scope>
</reference>
<sequence length="245" mass="28357">MSHVFVTFKFRYRKTSIKLEIKTPIDLSGLTDILKNELKLEETEELMLLCPTLDGNMMELQSDDDVKFLMETKIAYNAVTKTMHCNVELVVIIINNLLDDKEAQFMILSKKIDNLTFKVDKLSDFIENTDENKSSTFSAIRSESKEKNTFLSELDQIGFEPNLDECKKNTEEDKESLLSETNDNLSPTLEMERFDALSVLLNFESENVDSLFHKLKAYGFTDEFRNIIVLKKFNNDYEKAINSQP</sequence>
<dbReference type="EMBL" id="OU899036">
    <property type="protein sequence ID" value="CAH1733080.1"/>
    <property type="molecule type" value="Genomic_DNA"/>
</dbReference>
<dbReference type="AlphaFoldDB" id="A0A9P0NR20"/>
<evidence type="ECO:0000313" key="1">
    <source>
        <dbReference type="EMBL" id="CAH1733080.1"/>
    </source>
</evidence>
<name>A0A9P0NR20_APHGO</name>
<dbReference type="Proteomes" id="UP001154329">
    <property type="component" value="Chromosome 3"/>
</dbReference>
<keyword evidence="2" id="KW-1185">Reference proteome</keyword>
<organism evidence="1 2">
    <name type="scientific">Aphis gossypii</name>
    <name type="common">Cotton aphid</name>
    <dbReference type="NCBI Taxonomy" id="80765"/>
    <lineage>
        <taxon>Eukaryota</taxon>
        <taxon>Metazoa</taxon>
        <taxon>Ecdysozoa</taxon>
        <taxon>Arthropoda</taxon>
        <taxon>Hexapoda</taxon>
        <taxon>Insecta</taxon>
        <taxon>Pterygota</taxon>
        <taxon>Neoptera</taxon>
        <taxon>Paraneoptera</taxon>
        <taxon>Hemiptera</taxon>
        <taxon>Sternorrhyncha</taxon>
        <taxon>Aphidomorpha</taxon>
        <taxon>Aphidoidea</taxon>
        <taxon>Aphididae</taxon>
        <taxon>Aphidini</taxon>
        <taxon>Aphis</taxon>
        <taxon>Aphis</taxon>
    </lineage>
</organism>